<evidence type="ECO:0000259" key="1">
    <source>
        <dbReference type="Pfam" id="PF23270"/>
    </source>
</evidence>
<proteinExistence type="predicted"/>
<keyword evidence="3" id="KW-1185">Reference proteome</keyword>
<dbReference type="GO" id="GO:0016746">
    <property type="term" value="F:acyltransferase activity"/>
    <property type="evidence" value="ECO:0007669"/>
    <property type="project" value="UniProtKB-KW"/>
</dbReference>
<feature type="domain" description="Glycerol-3-phosphate acyltransferase RAM2/GPAT1-8 HAD-like" evidence="1">
    <location>
        <begin position="1"/>
        <end position="71"/>
    </location>
</feature>
<sequence length="84" mass="9598">MVEPFLKDFLGFDTVLGTEIATYKGKATGFVCLPGVLWGRRKQMLLKRLLEMSNQRLGLVIGTLTFLSWNFARHTRTYLLTGLF</sequence>
<dbReference type="EMBL" id="PJQY01000849">
    <property type="protein sequence ID" value="PQQ07538.1"/>
    <property type="molecule type" value="Genomic_DNA"/>
</dbReference>
<dbReference type="InterPro" id="IPR056462">
    <property type="entry name" value="HAD_RAM2/GPAT1-8"/>
</dbReference>
<organism evidence="2 3">
    <name type="scientific">Prunus yedoensis var. nudiflora</name>
    <dbReference type="NCBI Taxonomy" id="2094558"/>
    <lineage>
        <taxon>Eukaryota</taxon>
        <taxon>Viridiplantae</taxon>
        <taxon>Streptophyta</taxon>
        <taxon>Embryophyta</taxon>
        <taxon>Tracheophyta</taxon>
        <taxon>Spermatophyta</taxon>
        <taxon>Magnoliopsida</taxon>
        <taxon>eudicotyledons</taxon>
        <taxon>Gunneridae</taxon>
        <taxon>Pentapetalae</taxon>
        <taxon>rosids</taxon>
        <taxon>fabids</taxon>
        <taxon>Rosales</taxon>
        <taxon>Rosaceae</taxon>
        <taxon>Amygdaloideae</taxon>
        <taxon>Amygdaleae</taxon>
        <taxon>Prunus</taxon>
    </lineage>
</organism>
<dbReference type="Pfam" id="PF23270">
    <property type="entry name" value="HAD_RAM2_N"/>
    <property type="match status" value="1"/>
</dbReference>
<comment type="caution">
    <text evidence="2">The sequence shown here is derived from an EMBL/GenBank/DDBJ whole genome shotgun (WGS) entry which is preliminary data.</text>
</comment>
<keyword evidence="2" id="KW-0808">Transferase</keyword>
<dbReference type="Proteomes" id="UP000250321">
    <property type="component" value="Unassembled WGS sequence"/>
</dbReference>
<dbReference type="AlphaFoldDB" id="A0A314YRY7"/>
<name>A0A314YRY7_PRUYE</name>
<reference evidence="2 3" key="1">
    <citation type="submission" date="2018-02" db="EMBL/GenBank/DDBJ databases">
        <title>Draft genome of wild Prunus yedoensis var. nudiflora.</title>
        <authorList>
            <person name="Baek S."/>
            <person name="Kim J.-H."/>
            <person name="Choi K."/>
            <person name="Kim G.-B."/>
            <person name="Cho A."/>
            <person name="Jang H."/>
            <person name="Shin C.-H."/>
            <person name="Yu H.-J."/>
            <person name="Mun J.-H."/>
        </authorList>
    </citation>
    <scope>NUCLEOTIDE SEQUENCE [LARGE SCALE GENOMIC DNA]</scope>
    <source>
        <strain evidence="3">cv. Jeju island</strain>
        <tissue evidence="2">Leaf</tissue>
    </source>
</reference>
<evidence type="ECO:0000313" key="2">
    <source>
        <dbReference type="EMBL" id="PQQ07538.1"/>
    </source>
</evidence>
<keyword evidence="2" id="KW-0012">Acyltransferase</keyword>
<accession>A0A314YRY7</accession>
<protein>
    <submittedName>
        <fullName evidence="2">Glycerol-3-phosphate 2-O-acyltransferase 6-like</fullName>
    </submittedName>
</protein>
<dbReference type="STRING" id="2094558.A0A314YRY7"/>
<evidence type="ECO:0000313" key="3">
    <source>
        <dbReference type="Proteomes" id="UP000250321"/>
    </source>
</evidence>
<gene>
    <name evidence="2" type="ORF">Pyn_04347</name>
</gene>